<feature type="compositionally biased region" description="Basic and acidic residues" evidence="5">
    <location>
        <begin position="430"/>
        <end position="448"/>
    </location>
</feature>
<evidence type="ECO:0000256" key="1">
    <source>
        <dbReference type="ARBA" id="ARBA00009183"/>
    </source>
</evidence>
<feature type="region of interest" description="Disordered" evidence="5">
    <location>
        <begin position="430"/>
        <end position="470"/>
    </location>
</feature>
<keyword evidence="2" id="KW-0285">Flavoprotein</keyword>
<organism evidence="6 7">
    <name type="scientific">Apiospora hydei</name>
    <dbReference type="NCBI Taxonomy" id="1337664"/>
    <lineage>
        <taxon>Eukaryota</taxon>
        <taxon>Fungi</taxon>
        <taxon>Dikarya</taxon>
        <taxon>Ascomycota</taxon>
        <taxon>Pezizomycotina</taxon>
        <taxon>Sordariomycetes</taxon>
        <taxon>Xylariomycetidae</taxon>
        <taxon>Amphisphaeriales</taxon>
        <taxon>Apiosporaceae</taxon>
        <taxon>Apiospora</taxon>
    </lineage>
</organism>
<keyword evidence="4" id="KW-0560">Oxidoreductase</keyword>
<comment type="similarity">
    <text evidence="1">Belongs to the FMO family.</text>
</comment>
<evidence type="ECO:0000256" key="5">
    <source>
        <dbReference type="SAM" id="MobiDB-lite"/>
    </source>
</evidence>
<keyword evidence="3" id="KW-0274">FAD</keyword>
<dbReference type="InterPro" id="IPR020946">
    <property type="entry name" value="Flavin_mOase-like"/>
</dbReference>
<evidence type="ECO:0000256" key="4">
    <source>
        <dbReference type="ARBA" id="ARBA00023002"/>
    </source>
</evidence>
<evidence type="ECO:0008006" key="8">
    <source>
        <dbReference type="Google" id="ProtNLM"/>
    </source>
</evidence>
<dbReference type="Pfam" id="PF13450">
    <property type="entry name" value="NAD_binding_8"/>
    <property type="match status" value="1"/>
</dbReference>
<evidence type="ECO:0000256" key="2">
    <source>
        <dbReference type="ARBA" id="ARBA00022630"/>
    </source>
</evidence>
<evidence type="ECO:0000313" key="7">
    <source>
        <dbReference type="Proteomes" id="UP001433268"/>
    </source>
</evidence>
<feature type="region of interest" description="Disordered" evidence="5">
    <location>
        <begin position="367"/>
        <end position="398"/>
    </location>
</feature>
<dbReference type="Pfam" id="PF00743">
    <property type="entry name" value="FMO-like"/>
    <property type="match status" value="1"/>
</dbReference>
<dbReference type="Proteomes" id="UP001433268">
    <property type="component" value="Unassembled WGS sequence"/>
</dbReference>
<dbReference type="RefSeq" id="XP_066665274.1">
    <property type="nucleotide sequence ID" value="XM_066815984.1"/>
</dbReference>
<dbReference type="EMBL" id="JAQQWN010000008">
    <property type="protein sequence ID" value="KAK8071466.1"/>
    <property type="molecule type" value="Genomic_DNA"/>
</dbReference>
<dbReference type="PRINTS" id="PR00419">
    <property type="entry name" value="ADXRDTASE"/>
</dbReference>
<gene>
    <name evidence="6" type="ORF">PG997_011669</name>
</gene>
<name>A0ABR1VME2_9PEZI</name>
<dbReference type="SUPFAM" id="SSF51905">
    <property type="entry name" value="FAD/NAD(P)-binding domain"/>
    <property type="match status" value="1"/>
</dbReference>
<keyword evidence="7" id="KW-1185">Reference proteome</keyword>
<feature type="compositionally biased region" description="Basic and acidic residues" evidence="5">
    <location>
        <begin position="381"/>
        <end position="390"/>
    </location>
</feature>
<evidence type="ECO:0000313" key="6">
    <source>
        <dbReference type="EMBL" id="KAK8071466.1"/>
    </source>
</evidence>
<reference evidence="6 7" key="1">
    <citation type="submission" date="2023-01" db="EMBL/GenBank/DDBJ databases">
        <title>Analysis of 21 Apiospora genomes using comparative genomics revels a genus with tremendous synthesis potential of carbohydrate active enzymes and secondary metabolites.</title>
        <authorList>
            <person name="Sorensen T."/>
        </authorList>
    </citation>
    <scope>NUCLEOTIDE SEQUENCE [LARGE SCALE GENOMIC DNA]</scope>
    <source>
        <strain evidence="6 7">CBS 114990</strain>
    </source>
</reference>
<accession>A0ABR1VME2</accession>
<dbReference type="GeneID" id="92049044"/>
<dbReference type="Gene3D" id="3.50.50.60">
    <property type="entry name" value="FAD/NAD(P)-binding domain"/>
    <property type="match status" value="3"/>
</dbReference>
<sequence length="603" mass="68538">MDKVNIAVIGTGRDQLNSRKIKLLKLTFAYCILGPAGLTALKTLREEGFNVIAFERRDRIGGLWSYSGNPAFTSVVDGTVCNISKFVLLEHVRFGTTVRKVLRNSADDGWDVHVTDADGDRTLPFHKVVFGSGNETIPSWPRLPGRDKFKGVLIHGQAYKSPEQFIGKRVLVVGMGNTGSDIATALCNSRSNDHTSTTPTTKVYHAYRRGRLMISRYEADGTPLDTKLSWPTMCLKYLLDAWLPRLVAPLIDRAMLNKMVCDATRTEPPLRPEETPAQRRRRVEHKVRHEWRLADFPSMSRRHPAVNEHWFLAVQTGQITPVQGLKGFVGEREVLLDDGAVLEVDAVIVCTGYQYFDFNIMPELEMDGAHGPRLRTSGSLAEEKKTREEEKGEDQEEELPHLPRLYHLIFPPRWADSLLRATGSRLERLRTSFDGRDPDLGRRYRQEEPPQQPKGNSTVTATGLPLPRRPPPIPEMNAQIDAYHVWWRGQWVQDHSTLPGFVQGNPFNRFLHAAAGTGLYENLDHLFSLRNWRLWWEDREVYTWLARGPINPGSYRLFVTNPQGVPGCGRRVWGGAREVLKHLYEDVEELRRDVAKKSATKSK</sequence>
<comment type="caution">
    <text evidence="6">The sequence shown here is derived from an EMBL/GenBank/DDBJ whole genome shotgun (WGS) entry which is preliminary data.</text>
</comment>
<dbReference type="InterPro" id="IPR050346">
    <property type="entry name" value="FMO-like"/>
</dbReference>
<proteinExistence type="inferred from homology"/>
<dbReference type="InterPro" id="IPR036188">
    <property type="entry name" value="FAD/NAD-bd_sf"/>
</dbReference>
<dbReference type="PANTHER" id="PTHR23023">
    <property type="entry name" value="DIMETHYLANILINE MONOOXYGENASE"/>
    <property type="match status" value="1"/>
</dbReference>
<protein>
    <recommendedName>
        <fullName evidence="8">Monooxygenase</fullName>
    </recommendedName>
</protein>
<evidence type="ECO:0000256" key="3">
    <source>
        <dbReference type="ARBA" id="ARBA00022827"/>
    </source>
</evidence>